<dbReference type="KEGG" id="halx:M0R89_15310"/>
<feature type="compositionally biased region" description="Acidic residues" evidence="1">
    <location>
        <begin position="46"/>
        <end position="55"/>
    </location>
</feature>
<accession>A0A8U0HSR0</accession>
<name>A0A8U0HSR0_9EURY</name>
<dbReference type="AlphaFoldDB" id="A0A8U0HSR0"/>
<feature type="domain" description="DUF7344" evidence="2">
    <location>
        <begin position="47"/>
        <end position="85"/>
    </location>
</feature>
<evidence type="ECO:0000313" key="3">
    <source>
        <dbReference type="EMBL" id="UPV73898.1"/>
    </source>
</evidence>
<keyword evidence="4" id="KW-1185">Reference proteome</keyword>
<evidence type="ECO:0000259" key="2">
    <source>
        <dbReference type="Pfam" id="PF24035"/>
    </source>
</evidence>
<dbReference type="Proteomes" id="UP000830729">
    <property type="component" value="Chromosome"/>
</dbReference>
<gene>
    <name evidence="3" type="ORF">M0R89_15310</name>
</gene>
<evidence type="ECO:0000313" key="4">
    <source>
        <dbReference type="Proteomes" id="UP000830729"/>
    </source>
</evidence>
<sequence>MTDPTNSASLDAMFDELWNIYRYRLLLAVSDHTPRTEDEFTPESLASDEPDDDDLDGVKTELQNTHLPKLAEHGYIEWDAETQTIWRGPNFEEIAPLLRPVDDHRDELPKGWL</sequence>
<dbReference type="RefSeq" id="WP_248649948.1">
    <property type="nucleotide sequence ID" value="NZ_CP096659.1"/>
</dbReference>
<dbReference type="Pfam" id="PF24035">
    <property type="entry name" value="DUF7344"/>
    <property type="match status" value="1"/>
</dbReference>
<dbReference type="EMBL" id="CP096659">
    <property type="protein sequence ID" value="UPV73898.1"/>
    <property type="molecule type" value="Genomic_DNA"/>
</dbReference>
<dbReference type="InterPro" id="IPR055768">
    <property type="entry name" value="DUF7344"/>
</dbReference>
<dbReference type="GeneID" id="72186595"/>
<organism evidence="3 4">
    <name type="scientific">Halorussus limi</name>
    <dbReference type="NCBI Taxonomy" id="2938695"/>
    <lineage>
        <taxon>Archaea</taxon>
        <taxon>Methanobacteriati</taxon>
        <taxon>Methanobacteriota</taxon>
        <taxon>Stenosarchaea group</taxon>
        <taxon>Halobacteria</taxon>
        <taxon>Halobacteriales</taxon>
        <taxon>Haladaptataceae</taxon>
        <taxon>Halorussus</taxon>
    </lineage>
</organism>
<evidence type="ECO:0000256" key="1">
    <source>
        <dbReference type="SAM" id="MobiDB-lite"/>
    </source>
</evidence>
<reference evidence="3 4" key="1">
    <citation type="submission" date="2022-04" db="EMBL/GenBank/DDBJ databases">
        <title>Diverse halophilic archaea isolated from saline environments.</title>
        <authorList>
            <person name="Cui H.-L."/>
        </authorList>
    </citation>
    <scope>NUCLEOTIDE SEQUENCE [LARGE SCALE GENOMIC DNA]</scope>
    <source>
        <strain evidence="3 4">XZYJT49</strain>
    </source>
</reference>
<feature type="region of interest" description="Disordered" evidence="1">
    <location>
        <begin position="33"/>
        <end position="58"/>
    </location>
</feature>
<protein>
    <submittedName>
        <fullName evidence="3">Transcriptional regulator</fullName>
    </submittedName>
</protein>
<proteinExistence type="predicted"/>